<protein>
    <submittedName>
        <fullName evidence="1">Uncharacterized protein</fullName>
    </submittedName>
</protein>
<organism evidence="1 2">
    <name type="scientific">Eimeria maxima</name>
    <name type="common">Coccidian parasite</name>
    <dbReference type="NCBI Taxonomy" id="5804"/>
    <lineage>
        <taxon>Eukaryota</taxon>
        <taxon>Sar</taxon>
        <taxon>Alveolata</taxon>
        <taxon>Apicomplexa</taxon>
        <taxon>Conoidasida</taxon>
        <taxon>Coccidia</taxon>
        <taxon>Eucoccidiorida</taxon>
        <taxon>Eimeriorina</taxon>
        <taxon>Eimeriidae</taxon>
        <taxon>Eimeria</taxon>
    </lineage>
</organism>
<dbReference type="OrthoDB" id="348054at2759"/>
<evidence type="ECO:0000313" key="2">
    <source>
        <dbReference type="Proteomes" id="UP000030763"/>
    </source>
</evidence>
<dbReference type="GeneID" id="25335961"/>
<keyword evidence="2" id="KW-1185">Reference proteome</keyword>
<evidence type="ECO:0000313" key="1">
    <source>
        <dbReference type="EMBL" id="CDJ59050.1"/>
    </source>
</evidence>
<accession>U6MBN6</accession>
<dbReference type="Proteomes" id="UP000030763">
    <property type="component" value="Unassembled WGS sequence"/>
</dbReference>
<reference evidence="1" key="1">
    <citation type="submission" date="2013-10" db="EMBL/GenBank/DDBJ databases">
        <title>Genomic analysis of the causative agents of coccidiosis in chickens.</title>
        <authorList>
            <person name="Reid A.J."/>
            <person name="Blake D."/>
            <person name="Billington K."/>
            <person name="Browne H."/>
            <person name="Dunn M."/>
            <person name="Hung S."/>
            <person name="Kawahara F."/>
            <person name="Miranda-Saavedra D."/>
            <person name="Mourier T."/>
            <person name="Nagra H."/>
            <person name="Otto T.D."/>
            <person name="Rawlings N."/>
            <person name="Sanchez A."/>
            <person name="Sanders M."/>
            <person name="Subramaniam C."/>
            <person name="Tay Y."/>
            <person name="Dear P."/>
            <person name="Doerig C."/>
            <person name="Gruber A."/>
            <person name="Parkinson J."/>
            <person name="Shirley M."/>
            <person name="Wan K.L."/>
            <person name="Berriman M."/>
            <person name="Tomley F."/>
            <person name="Pain A."/>
        </authorList>
    </citation>
    <scope>NUCLEOTIDE SEQUENCE [LARGE SCALE GENOMIC DNA]</scope>
    <source>
        <strain evidence="1">Weybridge</strain>
    </source>
</reference>
<dbReference type="RefSeq" id="XP_013335698.1">
    <property type="nucleotide sequence ID" value="XM_013480244.1"/>
</dbReference>
<reference evidence="1" key="2">
    <citation type="submission" date="2013-10" db="EMBL/GenBank/DDBJ databases">
        <authorList>
            <person name="Aslett M."/>
        </authorList>
    </citation>
    <scope>NUCLEOTIDE SEQUENCE [LARGE SCALE GENOMIC DNA]</scope>
    <source>
        <strain evidence="1">Weybridge</strain>
    </source>
</reference>
<proteinExistence type="predicted"/>
<dbReference type="AlphaFoldDB" id="U6MBN6"/>
<name>U6MBN6_EIMMA</name>
<gene>
    <name evidence="1" type="ORF">EMWEY_00019750</name>
</gene>
<dbReference type="VEuPathDB" id="ToxoDB:EMWEY_00019750"/>
<dbReference type="EMBL" id="HG720057">
    <property type="protein sequence ID" value="CDJ59050.1"/>
    <property type="molecule type" value="Genomic_DNA"/>
</dbReference>
<sequence length="118" mass="14006">MFQTRLAMAKETVNALMRADTERVREFVELKDRVRLLQLEASSHMLRASQAEARVSDFRSRLSRANACREDIRDALKLQHSVICELQSENAWLKSEKMKQRRHFRDAIERKDSVIQRY</sequence>